<comment type="similarity">
    <text evidence="1">Belongs to the FAH family.</text>
</comment>
<evidence type="ECO:0000259" key="3">
    <source>
        <dbReference type="Pfam" id="PF01557"/>
    </source>
</evidence>
<proteinExistence type="inferred from homology"/>
<organism evidence="4 5">
    <name type="scientific">Oidiodendron maius (strain Zn)</name>
    <dbReference type="NCBI Taxonomy" id="913774"/>
    <lineage>
        <taxon>Eukaryota</taxon>
        <taxon>Fungi</taxon>
        <taxon>Dikarya</taxon>
        <taxon>Ascomycota</taxon>
        <taxon>Pezizomycotina</taxon>
        <taxon>Leotiomycetes</taxon>
        <taxon>Leotiomycetes incertae sedis</taxon>
        <taxon>Myxotrichaceae</taxon>
        <taxon>Oidiodendron</taxon>
    </lineage>
</organism>
<dbReference type="Proteomes" id="UP000054321">
    <property type="component" value="Unassembled WGS sequence"/>
</dbReference>
<accession>A0A0C3I464</accession>
<dbReference type="Pfam" id="PF01557">
    <property type="entry name" value="FAA_hydrolase"/>
    <property type="match status" value="2"/>
</dbReference>
<dbReference type="GO" id="GO:0003824">
    <property type="term" value="F:catalytic activity"/>
    <property type="evidence" value="ECO:0007669"/>
    <property type="project" value="InterPro"/>
</dbReference>
<keyword evidence="5" id="KW-1185">Reference proteome</keyword>
<dbReference type="GO" id="GO:0046872">
    <property type="term" value="F:metal ion binding"/>
    <property type="evidence" value="ECO:0007669"/>
    <property type="project" value="UniProtKB-KW"/>
</dbReference>
<evidence type="ECO:0000313" key="4">
    <source>
        <dbReference type="EMBL" id="KIN09117.1"/>
    </source>
</evidence>
<dbReference type="HOGENOM" id="CLU_028458_2_1_1"/>
<dbReference type="PANTHER" id="PTHR11820">
    <property type="entry name" value="ACYLPYRUVASE"/>
    <property type="match status" value="1"/>
</dbReference>
<dbReference type="PANTHER" id="PTHR11820:SF7">
    <property type="entry name" value="ACYLPYRUVASE FAHD1, MITOCHONDRIAL"/>
    <property type="match status" value="1"/>
</dbReference>
<dbReference type="InterPro" id="IPR036663">
    <property type="entry name" value="Fumarylacetoacetase_C_sf"/>
</dbReference>
<keyword evidence="2" id="KW-0479">Metal-binding</keyword>
<dbReference type="EMBL" id="KN832870">
    <property type="protein sequence ID" value="KIN09117.1"/>
    <property type="molecule type" value="Genomic_DNA"/>
</dbReference>
<reference evidence="5" key="2">
    <citation type="submission" date="2015-01" db="EMBL/GenBank/DDBJ databases">
        <title>Evolutionary Origins and Diversification of the Mycorrhizal Mutualists.</title>
        <authorList>
            <consortium name="DOE Joint Genome Institute"/>
            <consortium name="Mycorrhizal Genomics Consortium"/>
            <person name="Kohler A."/>
            <person name="Kuo A."/>
            <person name="Nagy L.G."/>
            <person name="Floudas D."/>
            <person name="Copeland A."/>
            <person name="Barry K.W."/>
            <person name="Cichocki N."/>
            <person name="Veneault-Fourrey C."/>
            <person name="LaButti K."/>
            <person name="Lindquist E.A."/>
            <person name="Lipzen A."/>
            <person name="Lundell T."/>
            <person name="Morin E."/>
            <person name="Murat C."/>
            <person name="Riley R."/>
            <person name="Ohm R."/>
            <person name="Sun H."/>
            <person name="Tunlid A."/>
            <person name="Henrissat B."/>
            <person name="Grigoriev I.V."/>
            <person name="Hibbett D.S."/>
            <person name="Martin F."/>
        </authorList>
    </citation>
    <scope>NUCLEOTIDE SEQUENCE [LARGE SCALE GENOMIC DNA]</scope>
    <source>
        <strain evidence="5">Zn</strain>
    </source>
</reference>
<reference evidence="4 5" key="1">
    <citation type="submission" date="2014-04" db="EMBL/GenBank/DDBJ databases">
        <authorList>
            <consortium name="DOE Joint Genome Institute"/>
            <person name="Kuo A."/>
            <person name="Martino E."/>
            <person name="Perotto S."/>
            <person name="Kohler A."/>
            <person name="Nagy L.G."/>
            <person name="Floudas D."/>
            <person name="Copeland A."/>
            <person name="Barry K.W."/>
            <person name="Cichocki N."/>
            <person name="Veneault-Fourrey C."/>
            <person name="LaButti K."/>
            <person name="Lindquist E.A."/>
            <person name="Lipzen A."/>
            <person name="Lundell T."/>
            <person name="Morin E."/>
            <person name="Murat C."/>
            <person name="Sun H."/>
            <person name="Tunlid A."/>
            <person name="Henrissat B."/>
            <person name="Grigoriev I.V."/>
            <person name="Hibbett D.S."/>
            <person name="Martin F."/>
            <person name="Nordberg H.P."/>
            <person name="Cantor M.N."/>
            <person name="Hua S.X."/>
        </authorList>
    </citation>
    <scope>NUCLEOTIDE SEQUENCE [LARGE SCALE GENOMIC DNA]</scope>
    <source>
        <strain evidence="4 5">Zn</strain>
    </source>
</reference>
<protein>
    <recommendedName>
        <fullName evidence="3">Fumarylacetoacetase-like C-terminal domain-containing protein</fullName>
    </recommendedName>
</protein>
<name>A0A0C3I464_OIDMZ</name>
<dbReference type="STRING" id="913774.A0A0C3I464"/>
<feature type="domain" description="Fumarylacetoacetase-like C-terminal" evidence="3">
    <location>
        <begin position="95"/>
        <end position="147"/>
    </location>
</feature>
<dbReference type="Gene3D" id="3.90.850.10">
    <property type="entry name" value="Fumarylacetoacetase-like, C-terminal domain"/>
    <property type="match status" value="2"/>
</dbReference>
<dbReference type="AlphaFoldDB" id="A0A0C3I464"/>
<evidence type="ECO:0000256" key="2">
    <source>
        <dbReference type="ARBA" id="ARBA00022723"/>
    </source>
</evidence>
<gene>
    <name evidence="4" type="ORF">OIDMADRAFT_37997</name>
</gene>
<evidence type="ECO:0000256" key="1">
    <source>
        <dbReference type="ARBA" id="ARBA00010211"/>
    </source>
</evidence>
<dbReference type="SUPFAM" id="SSF56529">
    <property type="entry name" value="FAH"/>
    <property type="match status" value="1"/>
</dbReference>
<dbReference type="InParanoid" id="A0A0C3I464"/>
<feature type="domain" description="Fumarylacetoacetase-like C-terminal" evidence="3">
    <location>
        <begin position="158"/>
        <end position="263"/>
    </location>
</feature>
<sequence length="267" mass="29284">MVGTPATEEEVARSTGNRLNILQFESLELIARITFQRLVCYQVDGRAFFGNLLESTPNGHKVRTLQGDIFGDLEATGDTLSVPNLLCPLELTPIIQCVCLNYNHHAQEANLTVPTYPVIFTKPFDALVGPTDHVPIHADAQAKLDFEENSLPDASGGQYCYAKSFDGFAPIGPAIWSKEVVSDPQKLKYKALENGEVLHETETGDMIWTVKQIIVHLSRGTTVRKGTVIMTGTSGVGFFRNRYLKDGDIVAVEVEGLGGNANKMKFI</sequence>
<evidence type="ECO:0000313" key="5">
    <source>
        <dbReference type="Proteomes" id="UP000054321"/>
    </source>
</evidence>
<dbReference type="InterPro" id="IPR011234">
    <property type="entry name" value="Fumarylacetoacetase-like_C"/>
</dbReference>
<dbReference type="OrthoDB" id="411064at2759"/>